<dbReference type="AlphaFoldDB" id="A0A928HE89"/>
<dbReference type="Pfam" id="PF14393">
    <property type="entry name" value="DUF4422"/>
    <property type="match status" value="1"/>
</dbReference>
<feature type="domain" description="DUF4422" evidence="1">
    <location>
        <begin position="8"/>
        <end position="251"/>
    </location>
</feature>
<protein>
    <submittedName>
        <fullName evidence="2">DUF4422 domain-containing protein</fullName>
    </submittedName>
</protein>
<reference evidence="2" key="1">
    <citation type="submission" date="2019-04" db="EMBL/GenBank/DDBJ databases">
        <title>Evolution of Biomass-Degrading Anaerobic Consortia Revealed by Metagenomics.</title>
        <authorList>
            <person name="Peng X."/>
        </authorList>
    </citation>
    <scope>NUCLEOTIDE SEQUENCE</scope>
    <source>
        <strain evidence="2">SIG66</strain>
    </source>
</reference>
<dbReference type="EMBL" id="SUVG01000004">
    <property type="protein sequence ID" value="MBE6421284.1"/>
    <property type="molecule type" value="Genomic_DNA"/>
</dbReference>
<name>A0A928HE89_9BACT</name>
<accession>A0A928HE89</accession>
<proteinExistence type="predicted"/>
<evidence type="ECO:0000313" key="2">
    <source>
        <dbReference type="EMBL" id="MBE6421284.1"/>
    </source>
</evidence>
<evidence type="ECO:0000259" key="1">
    <source>
        <dbReference type="Pfam" id="PF14393"/>
    </source>
</evidence>
<evidence type="ECO:0000313" key="3">
    <source>
        <dbReference type="Proteomes" id="UP000725649"/>
    </source>
</evidence>
<organism evidence="2 3">
    <name type="scientific">Candidatus Avelusimicrobium gallicola</name>
    <dbReference type="NCBI Taxonomy" id="2562704"/>
    <lineage>
        <taxon>Bacteria</taxon>
        <taxon>Pseudomonadati</taxon>
        <taxon>Elusimicrobiota</taxon>
        <taxon>Elusimicrobia</taxon>
        <taxon>Elusimicrobiales</taxon>
        <taxon>Elusimicrobiaceae</taxon>
        <taxon>Candidatus Avelusimicrobium</taxon>
    </lineage>
</organism>
<dbReference type="InterPro" id="IPR025536">
    <property type="entry name" value="DUF4422"/>
</dbReference>
<comment type="caution">
    <text evidence="2">The sequence shown here is derived from an EMBL/GenBank/DDBJ whole genome shotgun (WGS) entry which is preliminary data.</text>
</comment>
<sequence length="317" mass="37227">MNVLNIKILVAHRELRGVVKNSILCPIQTGCARATALLPDMLRDNEGENISKDNPRYCELSAHYWAWKNQDKLGNPHYIGLMHNRRHFMFDTELPIPSADATWLPNSHFYIFPPITDNYLKHLSEEKIAAYFPQYDCMVIKGYNEPEVPFGKRITKSFGLENPEIFDVFANVLREKYPSYSSELNEFWQGDKQYLCNMFVMNKELFEEYSSFLFGVLAEVDSRIDSSAFTGAKLRFLGYLGEYLLTIFVMKLQKNPSVKIIEMNGAYFEEKYNPADKKKLWRYALMSLLFWGEKRKIYRQKYALLKAKIKVLQNFKY</sequence>
<gene>
    <name evidence="2" type="ORF">E7027_04040</name>
</gene>
<dbReference type="Proteomes" id="UP000725649">
    <property type="component" value="Unassembled WGS sequence"/>
</dbReference>